<accession>A0A2N5UW96</accession>
<feature type="compositionally biased region" description="Low complexity" evidence="2">
    <location>
        <begin position="27"/>
        <end position="55"/>
    </location>
</feature>
<evidence type="ECO:0000313" key="4">
    <source>
        <dbReference type="EMBL" id="PLW42031.1"/>
    </source>
</evidence>
<proteinExistence type="inferred from homology"/>
<dbReference type="Gene3D" id="3.30.450.30">
    <property type="entry name" value="Dynein light chain 2a, cytoplasmic"/>
    <property type="match status" value="1"/>
</dbReference>
<evidence type="ECO:0000256" key="2">
    <source>
        <dbReference type="SAM" id="MobiDB-lite"/>
    </source>
</evidence>
<dbReference type="Pfam" id="PF03259">
    <property type="entry name" value="Robl_LC7"/>
    <property type="match status" value="1"/>
</dbReference>
<dbReference type="SUPFAM" id="SSF103196">
    <property type="entry name" value="Roadblock/LC7 domain"/>
    <property type="match status" value="1"/>
</dbReference>
<dbReference type="STRING" id="200324.A0A2N5UW96"/>
<feature type="region of interest" description="Disordered" evidence="2">
    <location>
        <begin position="1"/>
        <end position="55"/>
    </location>
</feature>
<evidence type="ECO:0000256" key="1">
    <source>
        <dbReference type="ARBA" id="ARBA00007191"/>
    </source>
</evidence>
<dbReference type="InterPro" id="IPR004942">
    <property type="entry name" value="Roadblock/LAMTOR2_dom"/>
</dbReference>
<dbReference type="PANTHER" id="PTHR10779">
    <property type="entry name" value="DYNEIN LIGHT CHAIN ROADBLOCK"/>
    <property type="match status" value="1"/>
</dbReference>
<feature type="compositionally biased region" description="Polar residues" evidence="2">
    <location>
        <begin position="12"/>
        <end position="21"/>
    </location>
</feature>
<name>A0A2N5UW96_9BASI</name>
<evidence type="ECO:0000259" key="3">
    <source>
        <dbReference type="SMART" id="SM00960"/>
    </source>
</evidence>
<comment type="caution">
    <text evidence="4">The sequence shown here is derived from an EMBL/GenBank/DDBJ whole genome shotgun (WGS) entry which is preliminary data.</text>
</comment>
<feature type="domain" description="Roadblock/LAMTOR2" evidence="3">
    <location>
        <begin position="67"/>
        <end position="162"/>
    </location>
</feature>
<gene>
    <name evidence="4" type="ORF">PCANC_13133</name>
</gene>
<protein>
    <recommendedName>
        <fullName evidence="3">Roadblock/LAMTOR2 domain-containing protein</fullName>
    </recommendedName>
</protein>
<dbReference type="FunFam" id="3.30.450.30:FF:000022">
    <property type="entry name" value="Related to Dynein light chain 2B, cytoplasmic"/>
    <property type="match status" value="1"/>
</dbReference>
<keyword evidence="5" id="KW-1185">Reference proteome</keyword>
<reference evidence="4 5" key="1">
    <citation type="submission" date="2017-11" db="EMBL/GenBank/DDBJ databases">
        <title>De novo assembly and phasing of dikaryotic genomes from two isolates of Puccinia coronata f. sp. avenae, the causal agent of oat crown rust.</title>
        <authorList>
            <person name="Miller M.E."/>
            <person name="Zhang Y."/>
            <person name="Omidvar V."/>
            <person name="Sperschneider J."/>
            <person name="Schwessinger B."/>
            <person name="Raley C."/>
            <person name="Palmer J.M."/>
            <person name="Garnica D."/>
            <person name="Upadhyaya N."/>
            <person name="Rathjen J."/>
            <person name="Taylor J.M."/>
            <person name="Park R.F."/>
            <person name="Dodds P.N."/>
            <person name="Hirsch C.D."/>
            <person name="Kianian S.F."/>
            <person name="Figueroa M."/>
        </authorList>
    </citation>
    <scope>NUCLEOTIDE SEQUENCE [LARGE SCALE GENOMIC DNA]</scope>
    <source>
        <strain evidence="4">12NC29</strain>
    </source>
</reference>
<dbReference type="SMART" id="SM00960">
    <property type="entry name" value="Robl_LC7"/>
    <property type="match status" value="1"/>
</dbReference>
<evidence type="ECO:0000313" key="5">
    <source>
        <dbReference type="Proteomes" id="UP000235388"/>
    </source>
</evidence>
<dbReference type="Proteomes" id="UP000235388">
    <property type="component" value="Unassembled WGS sequence"/>
</dbReference>
<dbReference type="AlphaFoldDB" id="A0A2N5UW96"/>
<sequence>MSTPPSSLGGANRSTSGTPGVQMNMHGPSSQESGRGSSSSPVAPTMGTTTGRTSTSVGMVVAGPAEVETTIQRLSQHRNVRGVIILSREGVVIRSSGPIFQGADGHVILRRYASEARKIVDAVADSVDHIELEDQLRFLRIRTQLHELLITPDSKFTMVVIQDPTK</sequence>
<dbReference type="EMBL" id="PGCJ01000162">
    <property type="protein sequence ID" value="PLW42031.1"/>
    <property type="molecule type" value="Genomic_DNA"/>
</dbReference>
<organism evidence="4 5">
    <name type="scientific">Puccinia coronata f. sp. avenae</name>
    <dbReference type="NCBI Taxonomy" id="200324"/>
    <lineage>
        <taxon>Eukaryota</taxon>
        <taxon>Fungi</taxon>
        <taxon>Dikarya</taxon>
        <taxon>Basidiomycota</taxon>
        <taxon>Pucciniomycotina</taxon>
        <taxon>Pucciniomycetes</taxon>
        <taxon>Pucciniales</taxon>
        <taxon>Pucciniaceae</taxon>
        <taxon>Puccinia</taxon>
    </lineage>
</organism>
<dbReference type="OrthoDB" id="2505655at2759"/>
<comment type="similarity">
    <text evidence="1">Belongs to the GAMAD family.</text>
</comment>